<feature type="compositionally biased region" description="Basic and acidic residues" evidence="7">
    <location>
        <begin position="169"/>
        <end position="179"/>
    </location>
</feature>
<evidence type="ECO:0000256" key="6">
    <source>
        <dbReference type="RuleBase" id="RU000682"/>
    </source>
</evidence>
<evidence type="ECO:0000256" key="1">
    <source>
        <dbReference type="ARBA" id="ARBA00004123"/>
    </source>
</evidence>
<dbReference type="EnsemblMetazoa" id="XM_001601449">
    <property type="protein sequence ID" value="XP_001601499"/>
    <property type="gene ID" value="LOC100117188"/>
</dbReference>
<organism evidence="9 10">
    <name type="scientific">Nasonia vitripennis</name>
    <name type="common">Parasitic wasp</name>
    <dbReference type="NCBI Taxonomy" id="7425"/>
    <lineage>
        <taxon>Eukaryota</taxon>
        <taxon>Metazoa</taxon>
        <taxon>Ecdysozoa</taxon>
        <taxon>Arthropoda</taxon>
        <taxon>Hexapoda</taxon>
        <taxon>Insecta</taxon>
        <taxon>Pterygota</taxon>
        <taxon>Neoptera</taxon>
        <taxon>Endopterygota</taxon>
        <taxon>Hymenoptera</taxon>
        <taxon>Apocrita</taxon>
        <taxon>Proctotrupomorpha</taxon>
        <taxon>Chalcidoidea</taxon>
        <taxon>Pteromalidae</taxon>
        <taxon>Pteromalinae</taxon>
        <taxon>Nasonia</taxon>
    </lineage>
</organism>
<dbReference type="SUPFAM" id="SSF46689">
    <property type="entry name" value="Homeodomain-like"/>
    <property type="match status" value="1"/>
</dbReference>
<dbReference type="InterPro" id="IPR050649">
    <property type="entry name" value="Paired_Homeobox_TFs"/>
</dbReference>
<feature type="DNA-binding region" description="Homeobox" evidence="5">
    <location>
        <begin position="185"/>
        <end position="244"/>
    </location>
</feature>
<dbReference type="CDD" id="cd00086">
    <property type="entry name" value="homeodomain"/>
    <property type="match status" value="1"/>
</dbReference>
<evidence type="ECO:0000313" key="10">
    <source>
        <dbReference type="Proteomes" id="UP000002358"/>
    </source>
</evidence>
<dbReference type="FunFam" id="1.10.10.60:FF:000252">
    <property type="entry name" value="Retinal homeobox protein Rx-B"/>
    <property type="match status" value="1"/>
</dbReference>
<dbReference type="InterPro" id="IPR017970">
    <property type="entry name" value="Homeobox_CS"/>
</dbReference>
<dbReference type="InterPro" id="IPR001356">
    <property type="entry name" value="HD"/>
</dbReference>
<evidence type="ECO:0000256" key="5">
    <source>
        <dbReference type="PROSITE-ProRule" id="PRU00108"/>
    </source>
</evidence>
<keyword evidence="3 5" id="KW-0371">Homeobox</keyword>
<feature type="region of interest" description="Disordered" evidence="7">
    <location>
        <begin position="117"/>
        <end position="185"/>
    </location>
</feature>
<evidence type="ECO:0000256" key="2">
    <source>
        <dbReference type="ARBA" id="ARBA00023125"/>
    </source>
</evidence>
<feature type="compositionally biased region" description="Low complexity" evidence="7">
    <location>
        <begin position="79"/>
        <end position="97"/>
    </location>
</feature>
<dbReference type="Gene3D" id="1.10.10.60">
    <property type="entry name" value="Homeodomain-like"/>
    <property type="match status" value="1"/>
</dbReference>
<keyword evidence="10" id="KW-1185">Reference proteome</keyword>
<dbReference type="GO" id="GO:0000977">
    <property type="term" value="F:RNA polymerase II transcription regulatory region sequence-specific DNA binding"/>
    <property type="evidence" value="ECO:0007669"/>
    <property type="project" value="TreeGrafter"/>
</dbReference>
<dbReference type="PROSITE" id="PS50071">
    <property type="entry name" value="HOMEOBOX_2"/>
    <property type="match status" value="1"/>
</dbReference>
<dbReference type="PANTHER" id="PTHR24329:SF543">
    <property type="entry name" value="FI01017P-RELATED"/>
    <property type="match status" value="1"/>
</dbReference>
<dbReference type="OrthoDB" id="6159439at2759"/>
<feature type="compositionally biased region" description="Polar residues" evidence="7">
    <location>
        <begin position="118"/>
        <end position="133"/>
    </location>
</feature>
<dbReference type="OMA" id="GQMFAPR"/>
<gene>
    <name evidence="9" type="primary">100117188</name>
</gene>
<keyword evidence="2 5" id="KW-0238">DNA-binding</keyword>
<sequence length="471" mass="51310">MDGGPFDDPIFSDFGARGGTGVHSIQVMLGLHGAHHATGGAGTGAAGPELMPPGGGHLHKLDSSGGSPPHHQPTHHQLHQQQQHHQQQQQHHQQHQQQQKDLKELELAGMYAPMAQAQDVTTSTSAPQPNANVQQQQQQQQAIQMGNSLKRKNDDPLGQLAPVSNEAQPAKKDSKKKAENNGIKKKKTRTTFTAYQLEELERAFERAPYPDVFAREELALKLALSESRVQVWFQNRRAKWRKREPPRKTAGYMATGSASPGLSGSFNTLNSTLNPFASSTTASAPPDAWAYSPAYDLTPHLNILSPSNSPYSASFGGPGNNGTAAAAAAYSYATMLPQHDASLFAAPTGNAMRVHQDYMNASNSPPPALGRADYQTMVTQHSPPNHMAPEDEHHTGKLDYVGTLSPSDKYGQHEPNEYSQQPPQQQQQQDHKNDYGMHSPTSARQALKDQTLVKSEPGSQQNFVQLPPFLN</sequence>
<dbReference type="GO" id="GO:0000981">
    <property type="term" value="F:DNA-binding transcription factor activity, RNA polymerase II-specific"/>
    <property type="evidence" value="ECO:0007669"/>
    <property type="project" value="InterPro"/>
</dbReference>
<dbReference type="SMR" id="A0A7M7G398"/>
<keyword evidence="4 5" id="KW-0539">Nucleus</keyword>
<feature type="domain" description="Homeobox" evidence="8">
    <location>
        <begin position="183"/>
        <end position="243"/>
    </location>
</feature>
<dbReference type="Pfam" id="PF00046">
    <property type="entry name" value="Homeodomain"/>
    <property type="match status" value="1"/>
</dbReference>
<proteinExistence type="predicted"/>
<feature type="region of interest" description="Disordered" evidence="7">
    <location>
        <begin position="39"/>
        <end position="101"/>
    </location>
</feature>
<feature type="compositionally biased region" description="Basic and acidic residues" evidence="7">
    <location>
        <begin position="388"/>
        <end position="397"/>
    </location>
</feature>
<name>A0A7M7G398_NASVI</name>
<dbReference type="SMART" id="SM00389">
    <property type="entry name" value="HOX"/>
    <property type="match status" value="1"/>
</dbReference>
<dbReference type="InterPro" id="IPR009057">
    <property type="entry name" value="Homeodomain-like_sf"/>
</dbReference>
<dbReference type="InParanoid" id="A0A7M7G398"/>
<dbReference type="Proteomes" id="UP000002358">
    <property type="component" value="Chromosome 4"/>
</dbReference>
<dbReference type="KEGG" id="nvi:100117188"/>
<dbReference type="GO" id="GO:0005634">
    <property type="term" value="C:nucleus"/>
    <property type="evidence" value="ECO:0007669"/>
    <property type="project" value="UniProtKB-SubCell"/>
</dbReference>
<accession>A0A7M7G398</accession>
<reference evidence="9" key="1">
    <citation type="submission" date="2021-01" db="UniProtKB">
        <authorList>
            <consortium name="EnsemblMetazoa"/>
        </authorList>
    </citation>
    <scope>IDENTIFICATION</scope>
</reference>
<evidence type="ECO:0000256" key="4">
    <source>
        <dbReference type="ARBA" id="ARBA00023242"/>
    </source>
</evidence>
<feature type="region of interest" description="Disordered" evidence="7">
    <location>
        <begin position="379"/>
        <end position="442"/>
    </location>
</feature>
<comment type="subcellular location">
    <subcellularLocation>
        <location evidence="1 5 6">Nucleus</location>
    </subcellularLocation>
</comment>
<evidence type="ECO:0000256" key="7">
    <source>
        <dbReference type="SAM" id="MobiDB-lite"/>
    </source>
</evidence>
<dbReference type="AlphaFoldDB" id="A0A7M7G398"/>
<evidence type="ECO:0000313" key="9">
    <source>
        <dbReference type="EnsemblMetazoa" id="XP_001601499"/>
    </source>
</evidence>
<evidence type="ECO:0000259" key="8">
    <source>
        <dbReference type="PROSITE" id="PS50071"/>
    </source>
</evidence>
<evidence type="ECO:0000256" key="3">
    <source>
        <dbReference type="ARBA" id="ARBA00023155"/>
    </source>
</evidence>
<dbReference type="PANTHER" id="PTHR24329">
    <property type="entry name" value="HOMEOBOX PROTEIN ARISTALESS"/>
    <property type="match status" value="1"/>
</dbReference>
<dbReference type="PROSITE" id="PS00027">
    <property type="entry name" value="HOMEOBOX_1"/>
    <property type="match status" value="1"/>
</dbReference>
<protein>
    <recommendedName>
        <fullName evidence="8">Homeobox domain-containing protein</fullName>
    </recommendedName>
</protein>